<keyword evidence="3" id="KW-1185">Reference proteome</keyword>
<organism evidence="2 3">
    <name type="scientific">Chlamydomonas reinhardtii</name>
    <name type="common">Chlamydomonas smithii</name>
    <dbReference type="NCBI Taxonomy" id="3055"/>
    <lineage>
        <taxon>Eukaryota</taxon>
        <taxon>Viridiplantae</taxon>
        <taxon>Chlorophyta</taxon>
        <taxon>core chlorophytes</taxon>
        <taxon>Chlorophyceae</taxon>
        <taxon>CS clade</taxon>
        <taxon>Chlamydomonadales</taxon>
        <taxon>Chlamydomonadaceae</taxon>
        <taxon>Chlamydomonas</taxon>
    </lineage>
</organism>
<protein>
    <submittedName>
        <fullName evidence="2">Uncharacterized protein</fullName>
    </submittedName>
</protein>
<keyword evidence="1" id="KW-0472">Membrane</keyword>
<dbReference type="ExpressionAtlas" id="A0A2K3DE98">
    <property type="expression patterns" value="differential"/>
</dbReference>
<accession>A0A2K3DE98</accession>
<evidence type="ECO:0000256" key="1">
    <source>
        <dbReference type="SAM" id="Phobius"/>
    </source>
</evidence>
<gene>
    <name evidence="2" type="ORF">CHLRE_09g392097v5</name>
</gene>
<proteinExistence type="predicted"/>
<evidence type="ECO:0000313" key="2">
    <source>
        <dbReference type="EMBL" id="PNW78847.1"/>
    </source>
</evidence>
<keyword evidence="1" id="KW-1133">Transmembrane helix</keyword>
<dbReference type="EMBL" id="CM008970">
    <property type="protein sequence ID" value="PNW78847.1"/>
    <property type="molecule type" value="Genomic_DNA"/>
</dbReference>
<keyword evidence="1" id="KW-0812">Transmembrane</keyword>
<feature type="transmembrane region" description="Helical" evidence="1">
    <location>
        <begin position="33"/>
        <end position="52"/>
    </location>
</feature>
<feature type="transmembrane region" description="Helical" evidence="1">
    <location>
        <begin position="99"/>
        <end position="119"/>
    </location>
</feature>
<dbReference type="GeneID" id="5720244"/>
<dbReference type="Proteomes" id="UP000006906">
    <property type="component" value="Chromosome 9"/>
</dbReference>
<dbReference type="KEGG" id="cre:CHLRE_09g392097v5"/>
<dbReference type="Gramene" id="PNW78847">
    <property type="protein sequence ID" value="PNW78847"/>
    <property type="gene ID" value="CHLRE_09g392097v5"/>
</dbReference>
<dbReference type="OrthoDB" id="549760at2759"/>
<dbReference type="RefSeq" id="XP_001694738.2">
    <property type="nucleotide sequence ID" value="XM_001694686.3"/>
</dbReference>
<feature type="transmembrane region" description="Helical" evidence="1">
    <location>
        <begin position="73"/>
        <end position="93"/>
    </location>
</feature>
<name>A0A2K3DE98_CHLRE</name>
<feature type="transmembrane region" description="Helical" evidence="1">
    <location>
        <begin position="199"/>
        <end position="218"/>
    </location>
</feature>
<sequence>MPAAVVPGIAALASLPLRGLGEAALAQANAVALLGAALAFLLYFASSLTDAAQPAVARLAASLRPSREPLLRGCFWAMALQSALAAALVWRHPGHGEGALVPLYVAGYLCVALLTGSLGKRKLRSRKRFELEAGEGERHGVMAQGTLLAARNYAAVICTVHLAVQAAAGALAGAGAAVAGTGAAVAVGASGAILPGPILAAYGALALAYAAAVAFRFVPALQTGDGAESL</sequence>
<dbReference type="PaxDb" id="3055-EDP02322"/>
<dbReference type="AlphaFoldDB" id="A0A2K3DE98"/>
<evidence type="ECO:0000313" key="3">
    <source>
        <dbReference type="Proteomes" id="UP000006906"/>
    </source>
</evidence>
<reference evidence="2 3" key="1">
    <citation type="journal article" date="2007" name="Science">
        <title>The Chlamydomonas genome reveals the evolution of key animal and plant functions.</title>
        <authorList>
            <person name="Merchant S.S."/>
            <person name="Prochnik S.E."/>
            <person name="Vallon O."/>
            <person name="Harris E.H."/>
            <person name="Karpowicz S.J."/>
            <person name="Witman G.B."/>
            <person name="Terry A."/>
            <person name="Salamov A."/>
            <person name="Fritz-Laylin L.K."/>
            <person name="Marechal-Drouard L."/>
            <person name="Marshall W.F."/>
            <person name="Qu L.H."/>
            <person name="Nelson D.R."/>
            <person name="Sanderfoot A.A."/>
            <person name="Spalding M.H."/>
            <person name="Kapitonov V.V."/>
            <person name="Ren Q."/>
            <person name="Ferris P."/>
            <person name="Lindquist E."/>
            <person name="Shapiro H."/>
            <person name="Lucas S.M."/>
            <person name="Grimwood J."/>
            <person name="Schmutz J."/>
            <person name="Cardol P."/>
            <person name="Cerutti H."/>
            <person name="Chanfreau G."/>
            <person name="Chen C.L."/>
            <person name="Cognat V."/>
            <person name="Croft M.T."/>
            <person name="Dent R."/>
            <person name="Dutcher S."/>
            <person name="Fernandez E."/>
            <person name="Fukuzawa H."/>
            <person name="Gonzalez-Ballester D."/>
            <person name="Gonzalez-Halphen D."/>
            <person name="Hallmann A."/>
            <person name="Hanikenne M."/>
            <person name="Hippler M."/>
            <person name="Inwood W."/>
            <person name="Jabbari K."/>
            <person name="Kalanon M."/>
            <person name="Kuras R."/>
            <person name="Lefebvre P.A."/>
            <person name="Lemaire S.D."/>
            <person name="Lobanov A.V."/>
            <person name="Lohr M."/>
            <person name="Manuell A."/>
            <person name="Meier I."/>
            <person name="Mets L."/>
            <person name="Mittag M."/>
            <person name="Mittelmeier T."/>
            <person name="Moroney J.V."/>
            <person name="Moseley J."/>
            <person name="Napoli C."/>
            <person name="Nedelcu A.M."/>
            <person name="Niyogi K."/>
            <person name="Novoselov S.V."/>
            <person name="Paulsen I.T."/>
            <person name="Pazour G."/>
            <person name="Purton S."/>
            <person name="Ral J.P."/>
            <person name="Riano-Pachon D.M."/>
            <person name="Riekhof W."/>
            <person name="Rymarquis L."/>
            <person name="Schroda M."/>
            <person name="Stern D."/>
            <person name="Umen J."/>
            <person name="Willows R."/>
            <person name="Wilson N."/>
            <person name="Zimmer S.L."/>
            <person name="Allmer J."/>
            <person name="Balk J."/>
            <person name="Bisova K."/>
            <person name="Chen C.J."/>
            <person name="Elias M."/>
            <person name="Gendler K."/>
            <person name="Hauser C."/>
            <person name="Lamb M.R."/>
            <person name="Ledford H."/>
            <person name="Long J.C."/>
            <person name="Minagawa J."/>
            <person name="Page M.D."/>
            <person name="Pan J."/>
            <person name="Pootakham W."/>
            <person name="Roje S."/>
            <person name="Rose A."/>
            <person name="Stahlberg E."/>
            <person name="Terauchi A.M."/>
            <person name="Yang P."/>
            <person name="Ball S."/>
            <person name="Bowler C."/>
            <person name="Dieckmann C.L."/>
            <person name="Gladyshev V.N."/>
            <person name="Green P."/>
            <person name="Jorgensen R."/>
            <person name="Mayfield S."/>
            <person name="Mueller-Roeber B."/>
            <person name="Rajamani S."/>
            <person name="Sayre R.T."/>
            <person name="Brokstein P."/>
            <person name="Dubchak I."/>
            <person name="Goodstein D."/>
            <person name="Hornick L."/>
            <person name="Huang Y.W."/>
            <person name="Jhaveri J."/>
            <person name="Luo Y."/>
            <person name="Martinez D."/>
            <person name="Ngau W.C."/>
            <person name="Otillar B."/>
            <person name="Poliakov A."/>
            <person name="Porter A."/>
            <person name="Szajkowski L."/>
            <person name="Werner G."/>
            <person name="Zhou K."/>
            <person name="Grigoriev I.V."/>
            <person name="Rokhsar D.S."/>
            <person name="Grossman A.R."/>
        </authorList>
    </citation>
    <scope>NUCLEOTIDE SEQUENCE [LARGE SCALE GENOMIC DNA]</scope>
    <source>
        <strain evidence="3">CC-503</strain>
    </source>
</reference>
<dbReference type="InParanoid" id="A0A2K3DE98"/>